<evidence type="ECO:0000313" key="2">
    <source>
        <dbReference type="EMBL" id="GAI18128.1"/>
    </source>
</evidence>
<dbReference type="EMBL" id="BARV01006986">
    <property type="protein sequence ID" value="GAI18128.1"/>
    <property type="molecule type" value="Genomic_DNA"/>
</dbReference>
<reference evidence="2" key="1">
    <citation type="journal article" date="2014" name="Front. Microbiol.">
        <title>High frequency of phylogenetically diverse reductive dehalogenase-homologous genes in deep subseafloor sedimentary metagenomes.</title>
        <authorList>
            <person name="Kawai M."/>
            <person name="Futagami T."/>
            <person name="Toyoda A."/>
            <person name="Takaki Y."/>
            <person name="Nishi S."/>
            <person name="Hori S."/>
            <person name="Arai W."/>
            <person name="Tsubouchi T."/>
            <person name="Morono Y."/>
            <person name="Uchiyama I."/>
            <person name="Ito T."/>
            <person name="Fujiyama A."/>
            <person name="Inagaki F."/>
            <person name="Takami H."/>
        </authorList>
    </citation>
    <scope>NUCLEOTIDE SEQUENCE</scope>
    <source>
        <strain evidence="2">Expedition CK06-06</strain>
    </source>
</reference>
<evidence type="ECO:0000256" key="1">
    <source>
        <dbReference type="SAM" id="Phobius"/>
    </source>
</evidence>
<proteinExistence type="predicted"/>
<organism evidence="2">
    <name type="scientific">marine sediment metagenome</name>
    <dbReference type="NCBI Taxonomy" id="412755"/>
    <lineage>
        <taxon>unclassified sequences</taxon>
        <taxon>metagenomes</taxon>
        <taxon>ecological metagenomes</taxon>
    </lineage>
</organism>
<protein>
    <submittedName>
        <fullName evidence="2">Uncharacterized protein</fullName>
    </submittedName>
</protein>
<gene>
    <name evidence="2" type="ORF">S06H3_14291</name>
</gene>
<feature type="non-terminal residue" evidence="2">
    <location>
        <position position="58"/>
    </location>
</feature>
<dbReference type="AlphaFoldDB" id="X1LGB2"/>
<keyword evidence="1" id="KW-1133">Transmembrane helix</keyword>
<name>X1LGB2_9ZZZZ</name>
<feature type="transmembrane region" description="Helical" evidence="1">
    <location>
        <begin position="21"/>
        <end position="47"/>
    </location>
</feature>
<keyword evidence="1" id="KW-0812">Transmembrane</keyword>
<comment type="caution">
    <text evidence="2">The sequence shown here is derived from an EMBL/GenBank/DDBJ whole genome shotgun (WGS) entry which is preliminary data.</text>
</comment>
<sequence length="58" mass="6647">MTIKLIKKWRERKVAAPLHLSLVYSTMAIAAFVIIIGLLEAIITGYYKELYRFSLAFA</sequence>
<keyword evidence="1" id="KW-0472">Membrane</keyword>
<accession>X1LGB2</accession>